<dbReference type="Proteomes" id="UP000475214">
    <property type="component" value="Unassembled WGS sequence"/>
</dbReference>
<evidence type="ECO:0000259" key="1">
    <source>
        <dbReference type="Pfam" id="PF08241"/>
    </source>
</evidence>
<dbReference type="Gene3D" id="3.40.50.150">
    <property type="entry name" value="Vaccinia Virus protein VP39"/>
    <property type="match status" value="1"/>
</dbReference>
<dbReference type="SUPFAM" id="SSF53335">
    <property type="entry name" value="S-adenosyl-L-methionine-dependent methyltransferases"/>
    <property type="match status" value="1"/>
</dbReference>
<dbReference type="GO" id="GO:0032259">
    <property type="term" value="P:methylation"/>
    <property type="evidence" value="ECO:0007669"/>
    <property type="project" value="UniProtKB-KW"/>
</dbReference>
<dbReference type="AlphaFoldDB" id="A0A6L9SBK9"/>
<dbReference type="GO" id="GO:0008757">
    <property type="term" value="F:S-adenosylmethionine-dependent methyltransferase activity"/>
    <property type="evidence" value="ECO:0007669"/>
    <property type="project" value="InterPro"/>
</dbReference>
<accession>A0A6L9SBK9</accession>
<name>A0A6L9SBK9_9ACTN</name>
<evidence type="ECO:0000313" key="3">
    <source>
        <dbReference type="Proteomes" id="UP000475214"/>
    </source>
</evidence>
<feature type="domain" description="Methyltransferase type 11" evidence="1">
    <location>
        <begin position="66"/>
        <end position="150"/>
    </location>
</feature>
<proteinExistence type="predicted"/>
<dbReference type="InterPro" id="IPR052939">
    <property type="entry name" value="23S_rRNA_MeTrnsfrase_RlmA"/>
</dbReference>
<reference evidence="2 3" key="1">
    <citation type="submission" date="2020-02" db="EMBL/GenBank/DDBJ databases">
        <authorList>
            <person name="Li X.-J."/>
            <person name="Han X.-M."/>
        </authorList>
    </citation>
    <scope>NUCLEOTIDE SEQUENCE [LARGE SCALE GENOMIC DNA]</scope>
    <source>
        <strain evidence="2 3">CCTCC AB 2017055</strain>
    </source>
</reference>
<evidence type="ECO:0000313" key="2">
    <source>
        <dbReference type="EMBL" id="NEE01982.1"/>
    </source>
</evidence>
<dbReference type="InterPro" id="IPR029063">
    <property type="entry name" value="SAM-dependent_MTases_sf"/>
</dbReference>
<dbReference type="InterPro" id="IPR013216">
    <property type="entry name" value="Methyltransf_11"/>
</dbReference>
<protein>
    <submittedName>
        <fullName evidence="2">Class I SAM-dependent methyltransferase</fullName>
    </submittedName>
</protein>
<dbReference type="EMBL" id="JAAGOA010000012">
    <property type="protein sequence ID" value="NEE01982.1"/>
    <property type="molecule type" value="Genomic_DNA"/>
</dbReference>
<dbReference type="Pfam" id="PF08241">
    <property type="entry name" value="Methyltransf_11"/>
    <property type="match status" value="1"/>
</dbReference>
<keyword evidence="2" id="KW-0489">Methyltransferase</keyword>
<dbReference type="PANTHER" id="PTHR43460">
    <property type="entry name" value="METHYLTRANSFERASE"/>
    <property type="match status" value="1"/>
</dbReference>
<sequence>MPNYAPDHRWVYGGDRSYEEQVAEADGARLEGWDFSWLSGRVVSEELSWHYPSLARRAIDAATALLDVDTGGGEMLASLAPLPSAIATEPYPPNVPVARARLEPLGVEVRYGDASALPLSDGDVDLVLNRHGAFDAAEVARVLRPGGMFLTQQVGSRNDLEFNQGLGVSAAGDDAGAHTRDAMVAALRSEGLVVDRAEEEFPACRFLDVGAVVFQLRAVPWQVPGFDVDAFDRQLRAIDAHIRADGGFTVHNHRFLVQARKP</sequence>
<dbReference type="PANTHER" id="PTHR43460:SF1">
    <property type="entry name" value="METHYLTRANSFERASE TYPE 11 DOMAIN-CONTAINING PROTEIN"/>
    <property type="match status" value="1"/>
</dbReference>
<keyword evidence="3" id="KW-1185">Reference proteome</keyword>
<dbReference type="CDD" id="cd02440">
    <property type="entry name" value="AdoMet_MTases"/>
    <property type="match status" value="1"/>
</dbReference>
<keyword evidence="2" id="KW-0808">Transferase</keyword>
<gene>
    <name evidence="2" type="ORF">G1H10_17545</name>
</gene>
<dbReference type="RefSeq" id="WP_163740131.1">
    <property type="nucleotide sequence ID" value="NZ_JAAGOA010000012.1"/>
</dbReference>
<comment type="caution">
    <text evidence="2">The sequence shown here is derived from an EMBL/GenBank/DDBJ whole genome shotgun (WGS) entry which is preliminary data.</text>
</comment>
<organism evidence="2 3">
    <name type="scientific">Phytoactinopolyspora halotolerans</name>
    <dbReference type="NCBI Taxonomy" id="1981512"/>
    <lineage>
        <taxon>Bacteria</taxon>
        <taxon>Bacillati</taxon>
        <taxon>Actinomycetota</taxon>
        <taxon>Actinomycetes</taxon>
        <taxon>Jiangellales</taxon>
        <taxon>Jiangellaceae</taxon>
        <taxon>Phytoactinopolyspora</taxon>
    </lineage>
</organism>